<evidence type="ECO:0000256" key="1">
    <source>
        <dbReference type="SAM" id="SignalP"/>
    </source>
</evidence>
<dbReference type="PANTHER" id="PTHR21472:SF15">
    <property type="entry name" value="ENDONUCLEASE DOMAIN-CONTAINING 1 PROTEIN-RELATED"/>
    <property type="match status" value="1"/>
</dbReference>
<dbReference type="InterPro" id="IPR039015">
    <property type="entry name" value="ENDOD1"/>
</dbReference>
<dbReference type="Ensembl" id="ENSELUT00000094067.1">
    <property type="protein sequence ID" value="ENSELUP00000087071.1"/>
    <property type="gene ID" value="ENSELUG00000038334.1"/>
</dbReference>
<dbReference type="GeneTree" id="ENSGT01030000234592"/>
<dbReference type="InterPro" id="IPR044929">
    <property type="entry name" value="DNA/RNA_non-sp_Endonuclease_sf"/>
</dbReference>
<dbReference type="GO" id="GO:0016787">
    <property type="term" value="F:hydrolase activity"/>
    <property type="evidence" value="ECO:0007669"/>
    <property type="project" value="InterPro"/>
</dbReference>
<dbReference type="Pfam" id="PF01223">
    <property type="entry name" value="Endonuclease_NS"/>
    <property type="match status" value="1"/>
</dbReference>
<dbReference type="InterPro" id="IPR044925">
    <property type="entry name" value="His-Me_finger_sf"/>
</dbReference>
<feature type="domain" description="DNA/RNA non-specific endonuclease/pyrophosphatase/phosphodiesterase" evidence="3">
    <location>
        <begin position="69"/>
        <end position="250"/>
    </location>
</feature>
<dbReference type="InterPro" id="IPR020821">
    <property type="entry name" value="ENPP1-3/EXOG-like_nuc-like"/>
</dbReference>
<evidence type="ECO:0000259" key="3">
    <source>
        <dbReference type="SMART" id="SM00892"/>
    </source>
</evidence>
<dbReference type="Proteomes" id="UP000265140">
    <property type="component" value="Chromosome 24"/>
</dbReference>
<dbReference type="AlphaFoldDB" id="A0AAY5KE95"/>
<keyword evidence="5" id="KW-1185">Reference proteome</keyword>
<evidence type="ECO:0000313" key="4">
    <source>
        <dbReference type="Ensembl" id="ENSELUP00000087071.1"/>
    </source>
</evidence>
<dbReference type="Gene3D" id="3.40.570.10">
    <property type="entry name" value="Extracellular Endonuclease, subunit A"/>
    <property type="match status" value="1"/>
</dbReference>
<feature type="signal peptide" evidence="1">
    <location>
        <begin position="1"/>
        <end position="22"/>
    </location>
</feature>
<reference evidence="4 5" key="1">
    <citation type="submission" date="2020-02" db="EMBL/GenBank/DDBJ databases">
        <title>Esox lucius (northern pike) genome, fEsoLuc1, primary haplotype.</title>
        <authorList>
            <person name="Myers G."/>
            <person name="Karagic N."/>
            <person name="Meyer A."/>
            <person name="Pippel M."/>
            <person name="Reichard M."/>
            <person name="Winkler S."/>
            <person name="Tracey A."/>
            <person name="Sims Y."/>
            <person name="Howe K."/>
            <person name="Rhie A."/>
            <person name="Formenti G."/>
            <person name="Durbin R."/>
            <person name="Fedrigo O."/>
            <person name="Jarvis E.D."/>
        </authorList>
    </citation>
    <scope>NUCLEOTIDE SEQUENCE [LARGE SCALE GENOMIC DNA]</scope>
</reference>
<dbReference type="InterPro" id="IPR001604">
    <property type="entry name" value="Endo_G_ENPP1-like_dom"/>
</dbReference>
<dbReference type="SUPFAM" id="SSF54060">
    <property type="entry name" value="His-Me finger endonucleases"/>
    <property type="match status" value="1"/>
</dbReference>
<organism evidence="4 5">
    <name type="scientific">Esox lucius</name>
    <name type="common">Northern pike</name>
    <dbReference type="NCBI Taxonomy" id="8010"/>
    <lineage>
        <taxon>Eukaryota</taxon>
        <taxon>Metazoa</taxon>
        <taxon>Chordata</taxon>
        <taxon>Craniata</taxon>
        <taxon>Vertebrata</taxon>
        <taxon>Euteleostomi</taxon>
        <taxon>Actinopterygii</taxon>
        <taxon>Neopterygii</taxon>
        <taxon>Teleostei</taxon>
        <taxon>Protacanthopterygii</taxon>
        <taxon>Esociformes</taxon>
        <taxon>Esocidae</taxon>
        <taxon>Esox</taxon>
    </lineage>
</organism>
<sequence length="250" mass="28364">MRKGVLMLLSALFLSLLPPGLSDVVDTFSEKNCLTFFLNGKTPSIPGILVNGNVQDQKRYKPICQNYTKVYRFATLYDTANKIPVFSAYKFTGFVKGRPSQAWMIEPELEQQALDADYNVGNRNDMHRGHLYPCSHANCYTEQRATFTLTNAVPQVSSFNIGSWKKVEGSIRLEMKKSCLQKRKQIEAYVVTGAIPGKKIMNNEVNIPSVMWTAYCCYNSETKNWISKAHWGLNKPERKGIKQTGKTLEE</sequence>
<reference evidence="4" key="3">
    <citation type="submission" date="2025-09" db="UniProtKB">
        <authorList>
            <consortium name="Ensembl"/>
        </authorList>
    </citation>
    <scope>IDENTIFICATION</scope>
</reference>
<reference evidence="4" key="2">
    <citation type="submission" date="2025-08" db="UniProtKB">
        <authorList>
            <consortium name="Ensembl"/>
        </authorList>
    </citation>
    <scope>IDENTIFICATION</scope>
</reference>
<dbReference type="GO" id="GO:0046872">
    <property type="term" value="F:metal ion binding"/>
    <property type="evidence" value="ECO:0007669"/>
    <property type="project" value="InterPro"/>
</dbReference>
<evidence type="ECO:0000259" key="2">
    <source>
        <dbReference type="SMART" id="SM00477"/>
    </source>
</evidence>
<name>A0AAY5KE95_ESOLU</name>
<feature type="domain" description="ENPP1-3/EXOG-like endonuclease/phosphodiesterase" evidence="2">
    <location>
        <begin position="70"/>
        <end position="250"/>
    </location>
</feature>
<dbReference type="PANTHER" id="PTHR21472">
    <property type="entry name" value="ENDONUCLEASE DOMAIN-CONTAINING 1 PROTEIN ENDOD1"/>
    <property type="match status" value="1"/>
</dbReference>
<keyword evidence="1" id="KW-0732">Signal</keyword>
<evidence type="ECO:0000313" key="5">
    <source>
        <dbReference type="Proteomes" id="UP000265140"/>
    </source>
</evidence>
<proteinExistence type="predicted"/>
<dbReference type="SMART" id="SM00892">
    <property type="entry name" value="Endonuclease_NS"/>
    <property type="match status" value="1"/>
</dbReference>
<protein>
    <recommendedName>
        <fullName evidence="6">Endonuclease domain-containing 1 protein</fullName>
    </recommendedName>
</protein>
<accession>A0AAY5KE95</accession>
<gene>
    <name evidence="4" type="primary">RAB7A</name>
</gene>
<dbReference type="GO" id="GO:0003676">
    <property type="term" value="F:nucleic acid binding"/>
    <property type="evidence" value="ECO:0007669"/>
    <property type="project" value="InterPro"/>
</dbReference>
<evidence type="ECO:0008006" key="6">
    <source>
        <dbReference type="Google" id="ProtNLM"/>
    </source>
</evidence>
<dbReference type="SMART" id="SM00477">
    <property type="entry name" value="NUC"/>
    <property type="match status" value="1"/>
</dbReference>
<feature type="chain" id="PRO_5044281202" description="Endonuclease domain-containing 1 protein" evidence="1">
    <location>
        <begin position="23"/>
        <end position="250"/>
    </location>
</feature>